<name>A0AAW3GJL2_STRSZ</name>
<evidence type="ECO:0000256" key="4">
    <source>
        <dbReference type="ARBA" id="ARBA00022989"/>
    </source>
</evidence>
<evidence type="ECO:0000313" key="10">
    <source>
        <dbReference type="Proteomes" id="UP000032278"/>
    </source>
</evidence>
<evidence type="ECO:0000259" key="8">
    <source>
        <dbReference type="Pfam" id="PF02687"/>
    </source>
</evidence>
<evidence type="ECO:0000256" key="6">
    <source>
        <dbReference type="ARBA" id="ARBA00038076"/>
    </source>
</evidence>
<gene>
    <name evidence="9" type="ORF">AT55_01549</name>
</gene>
<keyword evidence="3 7" id="KW-0812">Transmembrane</keyword>
<evidence type="ECO:0000256" key="7">
    <source>
        <dbReference type="SAM" id="Phobius"/>
    </source>
</evidence>
<evidence type="ECO:0000256" key="1">
    <source>
        <dbReference type="ARBA" id="ARBA00004651"/>
    </source>
</evidence>
<evidence type="ECO:0000313" key="9">
    <source>
        <dbReference type="EMBL" id="KIS15516.1"/>
    </source>
</evidence>
<dbReference type="Pfam" id="PF02687">
    <property type="entry name" value="FtsX"/>
    <property type="match status" value="1"/>
</dbReference>
<comment type="caution">
    <text evidence="9">The sequence shown here is derived from an EMBL/GenBank/DDBJ whole genome shotgun (WGS) entry which is preliminary data.</text>
</comment>
<evidence type="ECO:0000256" key="5">
    <source>
        <dbReference type="ARBA" id="ARBA00023136"/>
    </source>
</evidence>
<feature type="transmembrane region" description="Helical" evidence="7">
    <location>
        <begin position="266"/>
        <end position="291"/>
    </location>
</feature>
<organism evidence="9 10">
    <name type="scientific">Streptococcus equi subsp. zooepidemicus Sz4is</name>
    <dbReference type="NCBI Taxonomy" id="1381082"/>
    <lineage>
        <taxon>Bacteria</taxon>
        <taxon>Bacillati</taxon>
        <taxon>Bacillota</taxon>
        <taxon>Bacilli</taxon>
        <taxon>Lactobacillales</taxon>
        <taxon>Streptococcaceae</taxon>
        <taxon>Streptococcus</taxon>
    </lineage>
</organism>
<dbReference type="GO" id="GO:0005886">
    <property type="term" value="C:plasma membrane"/>
    <property type="evidence" value="ECO:0007669"/>
    <property type="project" value="UniProtKB-SubCell"/>
</dbReference>
<dbReference type="PANTHER" id="PTHR30572">
    <property type="entry name" value="MEMBRANE COMPONENT OF TRANSPORTER-RELATED"/>
    <property type="match status" value="1"/>
</dbReference>
<dbReference type="GO" id="GO:0022857">
    <property type="term" value="F:transmembrane transporter activity"/>
    <property type="evidence" value="ECO:0007669"/>
    <property type="project" value="TreeGrafter"/>
</dbReference>
<proteinExistence type="inferred from homology"/>
<accession>A0AAW3GJL2</accession>
<protein>
    <submittedName>
        <fullName evidence="9">Peptide ABC transporter permease</fullName>
    </submittedName>
</protein>
<dbReference type="InterPro" id="IPR003838">
    <property type="entry name" value="ABC3_permease_C"/>
</dbReference>
<reference evidence="9 10" key="1">
    <citation type="submission" date="2013-11" db="EMBL/GenBank/DDBJ databases">
        <authorList>
            <person name="da Piedade I."/>
            <person name="Tang M.H.E."/>
            <person name="Bojesen A.M."/>
        </authorList>
    </citation>
    <scope>NUCLEOTIDE SEQUENCE [LARGE SCALE GENOMIC DNA]</scope>
    <source>
        <strain evidence="9 10">Sz4is</strain>
    </source>
</reference>
<keyword evidence="5 7" id="KW-0472">Membrane</keyword>
<feature type="transmembrane region" description="Helical" evidence="7">
    <location>
        <begin position="21"/>
        <end position="40"/>
    </location>
</feature>
<feature type="transmembrane region" description="Helical" evidence="7">
    <location>
        <begin position="312"/>
        <end position="345"/>
    </location>
</feature>
<comment type="subcellular location">
    <subcellularLocation>
        <location evidence="1">Cell membrane</location>
        <topology evidence="1">Multi-pass membrane protein</topology>
    </subcellularLocation>
</comment>
<feature type="transmembrane region" description="Helical" evidence="7">
    <location>
        <begin position="357"/>
        <end position="380"/>
    </location>
</feature>
<dbReference type="PANTHER" id="PTHR30572:SF4">
    <property type="entry name" value="ABC TRANSPORTER PERMEASE YTRF"/>
    <property type="match status" value="1"/>
</dbReference>
<dbReference type="Proteomes" id="UP000032278">
    <property type="component" value="Unassembled WGS sequence"/>
</dbReference>
<keyword evidence="2" id="KW-1003">Cell membrane</keyword>
<dbReference type="AlphaFoldDB" id="A0AAW3GJL2"/>
<comment type="similarity">
    <text evidence="6">Belongs to the ABC-4 integral membrane protein family.</text>
</comment>
<feature type="domain" description="ABC3 transporter permease C-terminal" evidence="8">
    <location>
        <begin position="273"/>
        <end position="391"/>
    </location>
</feature>
<evidence type="ECO:0000256" key="2">
    <source>
        <dbReference type="ARBA" id="ARBA00022475"/>
    </source>
</evidence>
<dbReference type="InterPro" id="IPR050250">
    <property type="entry name" value="Macrolide_Exporter_MacB"/>
</dbReference>
<dbReference type="EMBL" id="JAUE01000078">
    <property type="protein sequence ID" value="KIS15516.1"/>
    <property type="molecule type" value="Genomic_DNA"/>
</dbReference>
<sequence length="396" mass="43894">MFRMAYKDLRISPLRTFLTGFSMFIGIIAMILAVLVGTLGKESLLSTNAQLFGYSPTYSISVIGSNFSDTDNVKRFIKKLKDTRGKTVLINPSKELKFAPMNHISQFEDSIQLYKRISNAEIIYTISSYNEIYNLPMFEGKWLSESKEYMPLEVVVNKQWNEAYHSKYVVSSGKDTLNLTGFNVVGVVNDGKGWPVIYVNVESMLSYIPNIFNVDNATIYWHDGGELTTDKIRSHINDILTDTIGGQVENISRTDSGEQYLEVIRILQIGLIISAALLLFVAILGQINIGLSSLEQRTHELLIRRALGASKLDIALLVLSSIMLLSIVICLIAIIISALMVYLVGMFLPVDSPIYHLTYPVLAAVIAVITSIVTALLGGLMPAIKASKLEPALALR</sequence>
<keyword evidence="4 7" id="KW-1133">Transmembrane helix</keyword>
<evidence type="ECO:0000256" key="3">
    <source>
        <dbReference type="ARBA" id="ARBA00022692"/>
    </source>
</evidence>